<protein>
    <recommendedName>
        <fullName evidence="6">DDE-1 domain-containing protein</fullName>
    </recommendedName>
</protein>
<proteinExistence type="predicted"/>
<dbReference type="EMBL" id="BLAL01000237">
    <property type="protein sequence ID" value="GES94651.1"/>
    <property type="molecule type" value="Genomic_DNA"/>
</dbReference>
<evidence type="ECO:0000313" key="3">
    <source>
        <dbReference type="EMBL" id="GBB99335.1"/>
    </source>
</evidence>
<evidence type="ECO:0000313" key="4">
    <source>
        <dbReference type="EMBL" id="GES94651.1"/>
    </source>
</evidence>
<accession>A0A2Z6RAH0</accession>
<evidence type="ECO:0000313" key="2">
    <source>
        <dbReference type="EMBL" id="GBB91133.1"/>
    </source>
</evidence>
<dbReference type="OrthoDB" id="2444792at2759"/>
<dbReference type="EMBL" id="BEXD01002770">
    <property type="protein sequence ID" value="GBB99335.1"/>
    <property type="molecule type" value="Genomic_DNA"/>
</dbReference>
<sequence length="88" mass="10067">MTNGSAGLTAGGNLKRVRLSDVYGWVKLSWENISNEIITQSFKTCEIINDINETFIKNKDFEVTNDNDSDSKKNDDQESIYMKFPQVR</sequence>
<reference evidence="4" key="2">
    <citation type="submission" date="2019-10" db="EMBL/GenBank/DDBJ databases">
        <title>Conservation and host-specific expression of non-tandemly repeated heterogenous ribosome RNA gene in arbuscular mycorrhizal fungi.</title>
        <authorList>
            <person name="Maeda T."/>
            <person name="Kobayashi Y."/>
            <person name="Nakagawa T."/>
            <person name="Ezawa T."/>
            <person name="Yamaguchi K."/>
            <person name="Bino T."/>
            <person name="Nishimoto Y."/>
            <person name="Shigenobu S."/>
            <person name="Kawaguchi M."/>
        </authorList>
    </citation>
    <scope>NUCLEOTIDE SEQUENCE</scope>
    <source>
        <strain evidence="4">HR1</strain>
    </source>
</reference>
<gene>
    <name evidence="4" type="ORF">RCL2_002137100</name>
    <name evidence="2" type="ORF">RclHR1_18280003</name>
    <name evidence="3" type="ORF">RclHR1_34910001</name>
</gene>
<dbReference type="AlphaFoldDB" id="A0A2Z6RAH0"/>
<evidence type="ECO:0000313" key="5">
    <source>
        <dbReference type="Proteomes" id="UP000247702"/>
    </source>
</evidence>
<organism evidence="3 5">
    <name type="scientific">Rhizophagus clarus</name>
    <dbReference type="NCBI Taxonomy" id="94130"/>
    <lineage>
        <taxon>Eukaryota</taxon>
        <taxon>Fungi</taxon>
        <taxon>Fungi incertae sedis</taxon>
        <taxon>Mucoromycota</taxon>
        <taxon>Glomeromycotina</taxon>
        <taxon>Glomeromycetes</taxon>
        <taxon>Glomerales</taxon>
        <taxon>Glomeraceae</taxon>
        <taxon>Rhizophagus</taxon>
    </lineage>
</organism>
<name>A0A2Z6RAH0_9GLOM</name>
<keyword evidence="5" id="KW-1185">Reference proteome</keyword>
<dbReference type="Proteomes" id="UP000247702">
    <property type="component" value="Unassembled WGS sequence"/>
</dbReference>
<evidence type="ECO:0000256" key="1">
    <source>
        <dbReference type="SAM" id="MobiDB-lite"/>
    </source>
</evidence>
<dbReference type="EMBL" id="BEXD01000922">
    <property type="protein sequence ID" value="GBB91133.1"/>
    <property type="molecule type" value="Genomic_DNA"/>
</dbReference>
<evidence type="ECO:0008006" key="6">
    <source>
        <dbReference type="Google" id="ProtNLM"/>
    </source>
</evidence>
<dbReference type="Proteomes" id="UP000615446">
    <property type="component" value="Unassembled WGS sequence"/>
</dbReference>
<dbReference type="STRING" id="94130.A0A2Z6RAH0"/>
<reference evidence="3 5" key="1">
    <citation type="submission" date="2017-11" db="EMBL/GenBank/DDBJ databases">
        <title>The genome of Rhizophagus clarus HR1 reveals common genetic basis of auxotrophy among arbuscular mycorrhizal fungi.</title>
        <authorList>
            <person name="Kobayashi Y."/>
        </authorList>
    </citation>
    <scope>NUCLEOTIDE SEQUENCE [LARGE SCALE GENOMIC DNA]</scope>
    <source>
        <strain evidence="3 5">HR1</strain>
    </source>
</reference>
<feature type="region of interest" description="Disordered" evidence="1">
    <location>
        <begin position="62"/>
        <end position="88"/>
    </location>
</feature>
<comment type="caution">
    <text evidence="3">The sequence shown here is derived from an EMBL/GenBank/DDBJ whole genome shotgun (WGS) entry which is preliminary data.</text>
</comment>